<keyword evidence="2" id="KW-0328">Glycosyltransferase</keyword>
<keyword evidence="2" id="KW-0808">Transferase</keyword>
<dbReference type="GO" id="GO:0016757">
    <property type="term" value="F:glycosyltransferase activity"/>
    <property type="evidence" value="ECO:0007669"/>
    <property type="project" value="UniProtKB-KW"/>
</dbReference>
<proteinExistence type="predicted"/>
<dbReference type="AlphaFoldDB" id="E6QSR4"/>
<name>E6QSR4_9ZZZZ</name>
<dbReference type="SUPFAM" id="SSF53756">
    <property type="entry name" value="UDP-Glycosyltransferase/glycogen phosphorylase"/>
    <property type="match status" value="1"/>
</dbReference>
<sequence length="408" mass="45413">MRHMNEELLLQIFASRPQPLRIALVTETYPPEINGVAMTLGRQVSDLQRRGHQIQLIRLRRGALDTATDNEQLEEVLQMGVPIPRYPGLKIGLPAKAALLRLWKIKRPDVVHIATEGPLGWSALSAAQTLRLPVSTDFHTNFHSYSQHYGAGWLRRPILAYLRKFHNKACVTMVPTEGVRRELQAYGYQNLEVVSRGVDVELFHPGKRDAALRASWGAQTDTQVVLYVGRVAPEKNLALVFKAYAAMHAMNPNSRLVIVGDGPARQMLQTKHPDVLFCGMHTHEDLARHYASGDVFLFPSMTETYGNVTAEAMASGLAVVAYHYAAAEMLIRHGENGMTAAYNDESAFVVAATALAQDPIRAREIGMNSRHTAGSISWDGVHERFEHILQTILETEARSGKTELAVDW</sequence>
<dbReference type="InterPro" id="IPR028098">
    <property type="entry name" value="Glyco_trans_4-like_N"/>
</dbReference>
<dbReference type="InterPro" id="IPR050194">
    <property type="entry name" value="Glycosyltransferase_grp1"/>
</dbReference>
<accession>E6QSR4</accession>
<dbReference type="Pfam" id="PF13692">
    <property type="entry name" value="Glyco_trans_1_4"/>
    <property type="match status" value="1"/>
</dbReference>
<evidence type="ECO:0000313" key="2">
    <source>
        <dbReference type="EMBL" id="CBI10286.1"/>
    </source>
</evidence>
<dbReference type="PANTHER" id="PTHR45947:SF3">
    <property type="entry name" value="SULFOQUINOVOSYL TRANSFERASE SQD2"/>
    <property type="match status" value="1"/>
</dbReference>
<dbReference type="PANTHER" id="PTHR45947">
    <property type="entry name" value="SULFOQUINOVOSYL TRANSFERASE SQD2"/>
    <property type="match status" value="1"/>
</dbReference>
<protein>
    <submittedName>
        <fullName evidence="2">Putative glycosyl transferase</fullName>
        <ecNumber evidence="2">2.4.1.-</ecNumber>
    </submittedName>
</protein>
<dbReference type="Gene3D" id="3.40.50.2000">
    <property type="entry name" value="Glycogen Phosphorylase B"/>
    <property type="match status" value="2"/>
</dbReference>
<dbReference type="EC" id="2.4.1.-" evidence="2"/>
<comment type="caution">
    <text evidence="2">The sequence shown here is derived from an EMBL/GenBank/DDBJ whole genome shotgun (WGS) entry which is preliminary data.</text>
</comment>
<reference evidence="2" key="1">
    <citation type="submission" date="2009-10" db="EMBL/GenBank/DDBJ databases">
        <title>Diversity of trophic interactions inside an arsenic-rich microbial ecosystem.</title>
        <authorList>
            <person name="Bertin P.N."/>
            <person name="Heinrich-Salmeron A."/>
            <person name="Pelletier E."/>
            <person name="Goulhen-Chollet F."/>
            <person name="Arsene-Ploetze F."/>
            <person name="Gallien S."/>
            <person name="Calteau A."/>
            <person name="Vallenet D."/>
            <person name="Casiot C."/>
            <person name="Chane-Woon-Ming B."/>
            <person name="Giloteaux L."/>
            <person name="Barakat M."/>
            <person name="Bonnefoy V."/>
            <person name="Bruneel O."/>
            <person name="Chandler M."/>
            <person name="Cleiss J."/>
            <person name="Duran R."/>
            <person name="Elbaz-Poulichet F."/>
            <person name="Fonknechten N."/>
            <person name="Lauga B."/>
            <person name="Mornico D."/>
            <person name="Ortet P."/>
            <person name="Schaeffer C."/>
            <person name="Siguier P."/>
            <person name="Alexander Thil Smith A."/>
            <person name="Van Dorsselaer A."/>
            <person name="Weissenbach J."/>
            <person name="Medigue C."/>
            <person name="Le Paslier D."/>
        </authorList>
    </citation>
    <scope>NUCLEOTIDE SEQUENCE</scope>
</reference>
<gene>
    <name evidence="2" type="ORF">CARN7_1059</name>
</gene>
<dbReference type="EMBL" id="CABR01000080">
    <property type="protein sequence ID" value="CBI10286.1"/>
    <property type="molecule type" value="Genomic_DNA"/>
</dbReference>
<evidence type="ECO:0000259" key="1">
    <source>
        <dbReference type="Pfam" id="PF13439"/>
    </source>
</evidence>
<organism evidence="2">
    <name type="scientific">mine drainage metagenome</name>
    <dbReference type="NCBI Taxonomy" id="410659"/>
    <lineage>
        <taxon>unclassified sequences</taxon>
        <taxon>metagenomes</taxon>
        <taxon>ecological metagenomes</taxon>
    </lineage>
</organism>
<feature type="domain" description="Glycosyltransferase subfamily 4-like N-terminal" evidence="1">
    <location>
        <begin position="33"/>
        <end position="201"/>
    </location>
</feature>
<dbReference type="CDD" id="cd03814">
    <property type="entry name" value="GT4-like"/>
    <property type="match status" value="1"/>
</dbReference>
<dbReference type="Pfam" id="PF13439">
    <property type="entry name" value="Glyco_transf_4"/>
    <property type="match status" value="1"/>
</dbReference>